<dbReference type="AlphaFoldDB" id="A0A2T0FHS7"/>
<dbReference type="SUPFAM" id="SSF64005">
    <property type="entry name" value="Undecaprenyl diphosphate synthase"/>
    <property type="match status" value="1"/>
</dbReference>
<proteinExistence type="inferred from homology"/>
<dbReference type="UniPathway" id="UPA00378"/>
<protein>
    <recommendedName>
        <fullName evidence="5">ditrans,polycis-polyprenyl diphosphate synthase [(2E,6E)-farnesyldiphosphate specific]</fullName>
        <ecNumber evidence="5">2.5.1.87</ecNumber>
    </recommendedName>
</protein>
<comment type="pathway">
    <text evidence="3">Protein modification; protein glycosylation.</text>
</comment>
<dbReference type="PANTHER" id="PTHR21528">
    <property type="entry name" value="DEHYDRODOLICHYL DIPHOSPHATE SYNTHASE COMPLEX SUBUNIT NUS1"/>
    <property type="match status" value="1"/>
</dbReference>
<dbReference type="InterPro" id="IPR036424">
    <property type="entry name" value="UPP_synth-like_sf"/>
</dbReference>
<dbReference type="GeneID" id="36515920"/>
<dbReference type="STRING" id="45607.A0A2T0FHS7"/>
<evidence type="ECO:0000256" key="8">
    <source>
        <dbReference type="ARBA" id="ARBA00022824"/>
    </source>
</evidence>
<evidence type="ECO:0000256" key="5">
    <source>
        <dbReference type="ARBA" id="ARBA00012596"/>
    </source>
</evidence>
<dbReference type="EMBL" id="NDIQ01000021">
    <property type="protein sequence ID" value="PRT54552.1"/>
    <property type="molecule type" value="Genomic_DNA"/>
</dbReference>
<dbReference type="GO" id="GO:1904423">
    <property type="term" value="C:dehydrodolichyl diphosphate synthase complex"/>
    <property type="evidence" value="ECO:0007669"/>
    <property type="project" value="InterPro"/>
</dbReference>
<evidence type="ECO:0000256" key="10">
    <source>
        <dbReference type="ARBA" id="ARBA00022989"/>
    </source>
</evidence>
<keyword evidence="8" id="KW-0256">Endoplasmic reticulum</keyword>
<evidence type="ECO:0000313" key="15">
    <source>
        <dbReference type="Proteomes" id="UP000238350"/>
    </source>
</evidence>
<evidence type="ECO:0000313" key="14">
    <source>
        <dbReference type="EMBL" id="PRT54552.1"/>
    </source>
</evidence>
<keyword evidence="9" id="KW-0460">Magnesium</keyword>
<dbReference type="EC" id="2.5.1.87" evidence="5"/>
<comment type="similarity">
    <text evidence="4">Belongs to the UPP synthase family.</text>
</comment>
<dbReference type="InterPro" id="IPR038887">
    <property type="entry name" value="Nus1/NgBR"/>
</dbReference>
<evidence type="ECO:0000256" key="11">
    <source>
        <dbReference type="ARBA" id="ARBA00023136"/>
    </source>
</evidence>
<keyword evidence="15" id="KW-1185">Reference proteome</keyword>
<evidence type="ECO:0000256" key="13">
    <source>
        <dbReference type="SAM" id="Phobius"/>
    </source>
</evidence>
<dbReference type="PANTHER" id="PTHR21528:SF0">
    <property type="entry name" value="DEHYDRODOLICHYL DIPHOSPHATE SYNTHASE COMPLEX SUBUNIT NUS1"/>
    <property type="match status" value="1"/>
</dbReference>
<feature type="transmembrane region" description="Helical" evidence="13">
    <location>
        <begin position="12"/>
        <end position="33"/>
    </location>
</feature>
<evidence type="ECO:0000256" key="9">
    <source>
        <dbReference type="ARBA" id="ARBA00022842"/>
    </source>
</evidence>
<dbReference type="Proteomes" id="UP000238350">
    <property type="component" value="Unassembled WGS sequence"/>
</dbReference>
<dbReference type="GO" id="GO:0045547">
    <property type="term" value="F:ditrans,polycis-polyprenyl diphosphate synthase [(2E,6E)-farnesyl diphosphate specific] activity"/>
    <property type="evidence" value="ECO:0007669"/>
    <property type="project" value="UniProtKB-EC"/>
</dbReference>
<evidence type="ECO:0000256" key="7">
    <source>
        <dbReference type="ARBA" id="ARBA00022692"/>
    </source>
</evidence>
<reference evidence="14 15" key="1">
    <citation type="submission" date="2017-04" db="EMBL/GenBank/DDBJ databases">
        <title>Genome sequencing of [Candida] sorbophila.</title>
        <authorList>
            <person name="Ahn J.O."/>
        </authorList>
    </citation>
    <scope>NUCLEOTIDE SEQUENCE [LARGE SCALE GENOMIC DNA]</scope>
    <source>
        <strain evidence="14 15">DS02</strain>
    </source>
</reference>
<comment type="catalytic activity">
    <reaction evidence="12">
        <text>n isopentenyl diphosphate + (2E,6E)-farnesyl diphosphate = a di-trans,poly-cis-polyprenyl diphosphate + n diphosphate</text>
        <dbReference type="Rhea" id="RHEA:53008"/>
        <dbReference type="Rhea" id="RHEA-COMP:19494"/>
        <dbReference type="ChEBI" id="CHEBI:33019"/>
        <dbReference type="ChEBI" id="CHEBI:128769"/>
        <dbReference type="ChEBI" id="CHEBI:136960"/>
        <dbReference type="ChEBI" id="CHEBI:175763"/>
        <dbReference type="EC" id="2.5.1.87"/>
    </reaction>
</comment>
<comment type="caution">
    <text evidence="14">The sequence shown here is derived from an EMBL/GenBank/DDBJ whole genome shotgun (WGS) entry which is preliminary data.</text>
</comment>
<dbReference type="RefSeq" id="XP_024664497.1">
    <property type="nucleotide sequence ID" value="XM_024808729.1"/>
</dbReference>
<accession>A0A2T0FHS7</accession>
<dbReference type="Gene3D" id="3.40.1180.10">
    <property type="entry name" value="Decaprenyl diphosphate synthase-like"/>
    <property type="match status" value="1"/>
</dbReference>
<evidence type="ECO:0000256" key="12">
    <source>
        <dbReference type="ARBA" id="ARBA00047353"/>
    </source>
</evidence>
<evidence type="ECO:0000256" key="6">
    <source>
        <dbReference type="ARBA" id="ARBA00022679"/>
    </source>
</evidence>
<evidence type="ECO:0000256" key="1">
    <source>
        <dbReference type="ARBA" id="ARBA00001946"/>
    </source>
</evidence>
<gene>
    <name evidence="14" type="ORF">B9G98_02172</name>
</gene>
<name>A0A2T0FHS7_9ASCO</name>
<sequence>MVDSATQSGTVSGFFFGIILKFVFALLAVVKFVRSFYFQSTYRVEALTLSPHKTPQIIRNDVTKLSKVPRHIAVILDRKQKHVEGGGVEGLLSDVGEVAAWCIGAGASELTVYERTGVLKSLPLQDVYNAIEDRLRMYFGNSSSATFKIFNRQNDGTKSLGPSAAGSADPKLLINLISESNGRKLIVDVTRVLSDMVAQNVTSPKDITLDVIDRQLKERIGSEPDLLIMFSSEIDLQGYPPWHIRVTEIYCSPANNGNVSYLVFMKALHAFATAKFKLGR</sequence>
<dbReference type="OrthoDB" id="19639at2759"/>
<keyword evidence="7 13" id="KW-0812">Transmembrane</keyword>
<dbReference type="GO" id="GO:0005789">
    <property type="term" value="C:endoplasmic reticulum membrane"/>
    <property type="evidence" value="ECO:0007669"/>
    <property type="project" value="UniProtKB-SubCell"/>
</dbReference>
<comment type="subcellular location">
    <subcellularLocation>
        <location evidence="2">Endoplasmic reticulum membrane</location>
    </subcellularLocation>
</comment>
<comment type="cofactor">
    <cofactor evidence="1">
        <name>Mg(2+)</name>
        <dbReference type="ChEBI" id="CHEBI:18420"/>
    </cofactor>
</comment>
<keyword evidence="6" id="KW-0808">Transferase</keyword>
<evidence type="ECO:0000256" key="3">
    <source>
        <dbReference type="ARBA" id="ARBA00004922"/>
    </source>
</evidence>
<keyword evidence="11 13" id="KW-0472">Membrane</keyword>
<evidence type="ECO:0000256" key="2">
    <source>
        <dbReference type="ARBA" id="ARBA00004586"/>
    </source>
</evidence>
<organism evidence="14 15">
    <name type="scientific">Wickerhamiella sorbophila</name>
    <dbReference type="NCBI Taxonomy" id="45607"/>
    <lineage>
        <taxon>Eukaryota</taxon>
        <taxon>Fungi</taxon>
        <taxon>Dikarya</taxon>
        <taxon>Ascomycota</taxon>
        <taxon>Saccharomycotina</taxon>
        <taxon>Dipodascomycetes</taxon>
        <taxon>Dipodascales</taxon>
        <taxon>Trichomonascaceae</taxon>
        <taxon>Wickerhamiella</taxon>
    </lineage>
</organism>
<evidence type="ECO:0000256" key="4">
    <source>
        <dbReference type="ARBA" id="ARBA00005432"/>
    </source>
</evidence>
<keyword evidence="10 13" id="KW-1133">Transmembrane helix</keyword>